<sequence length="213" mass="24244">MENDVDDTTNLDLPKEELWSEALGFESSLHTAQLFLLLESIELHWRDRTDVVAAANLTIEFSAKQMAGATFGPPDFFVVLGAERKPRKSWNVWHEGGKYPNVIIEVLAPSTAAFDRGPRKQVYQDVFRTPEYFWFDPETKEFAGFRLLGGRYEPIPPDSDGRLWSTQLDLSFGVHEGKLRFFTKEGTLVPTGRERAERLAEKLRALGVDPDKL</sequence>
<comment type="caution">
    <text evidence="2">The sequence shown here is derived from an EMBL/GenBank/DDBJ whole genome shotgun (WGS) entry which is preliminary data.</text>
</comment>
<feature type="domain" description="Putative restriction endonuclease" evidence="1">
    <location>
        <begin position="28"/>
        <end position="173"/>
    </location>
</feature>
<dbReference type="SUPFAM" id="SSF52980">
    <property type="entry name" value="Restriction endonuclease-like"/>
    <property type="match status" value="1"/>
</dbReference>
<dbReference type="PANTHER" id="PTHR33352:SF3">
    <property type="entry name" value="SLR1612 PROTEIN"/>
    <property type="match status" value="1"/>
</dbReference>
<dbReference type="PANTHER" id="PTHR33352">
    <property type="entry name" value="SLR1095 PROTEIN"/>
    <property type="match status" value="1"/>
</dbReference>
<organism evidence="2 3">
    <name type="scientific">Polyangium fumosum</name>
    <dbReference type="NCBI Taxonomy" id="889272"/>
    <lineage>
        <taxon>Bacteria</taxon>
        <taxon>Pseudomonadati</taxon>
        <taxon>Myxococcota</taxon>
        <taxon>Polyangia</taxon>
        <taxon>Polyangiales</taxon>
        <taxon>Polyangiaceae</taxon>
        <taxon>Polyangium</taxon>
    </lineage>
</organism>
<accession>A0A4V5PPE0</accession>
<evidence type="ECO:0000259" key="1">
    <source>
        <dbReference type="Pfam" id="PF05685"/>
    </source>
</evidence>
<proteinExistence type="predicted"/>
<gene>
    <name evidence="2" type="ORF">E8A74_00835</name>
</gene>
<keyword evidence="2" id="KW-0378">Hydrolase</keyword>
<dbReference type="CDD" id="cd06260">
    <property type="entry name" value="DUF820-like"/>
    <property type="match status" value="1"/>
</dbReference>
<protein>
    <submittedName>
        <fullName evidence="2">Uma2 family endonuclease</fullName>
    </submittedName>
</protein>
<dbReference type="Gene3D" id="3.90.1570.10">
    <property type="entry name" value="tt1808, chain A"/>
    <property type="match status" value="1"/>
</dbReference>
<dbReference type="Pfam" id="PF05685">
    <property type="entry name" value="Uma2"/>
    <property type="match status" value="1"/>
</dbReference>
<keyword evidence="3" id="KW-1185">Reference proteome</keyword>
<evidence type="ECO:0000313" key="3">
    <source>
        <dbReference type="Proteomes" id="UP000309215"/>
    </source>
</evidence>
<dbReference type="OrthoDB" id="5508715at2"/>
<name>A0A4V5PPE0_9BACT</name>
<keyword evidence="2" id="KW-0255">Endonuclease</keyword>
<dbReference type="InterPro" id="IPR012296">
    <property type="entry name" value="Nuclease_put_TT1808"/>
</dbReference>
<keyword evidence="2" id="KW-0540">Nuclease</keyword>
<dbReference type="InterPro" id="IPR011335">
    <property type="entry name" value="Restrct_endonuc-II-like"/>
</dbReference>
<dbReference type="EMBL" id="SSMQ01000001">
    <property type="protein sequence ID" value="TKD13133.1"/>
    <property type="molecule type" value="Genomic_DNA"/>
</dbReference>
<dbReference type="GO" id="GO:0004519">
    <property type="term" value="F:endonuclease activity"/>
    <property type="evidence" value="ECO:0007669"/>
    <property type="project" value="UniProtKB-KW"/>
</dbReference>
<dbReference type="Proteomes" id="UP000309215">
    <property type="component" value="Unassembled WGS sequence"/>
</dbReference>
<evidence type="ECO:0000313" key="2">
    <source>
        <dbReference type="EMBL" id="TKD13133.1"/>
    </source>
</evidence>
<dbReference type="AlphaFoldDB" id="A0A4V5PPE0"/>
<dbReference type="InterPro" id="IPR008538">
    <property type="entry name" value="Uma2"/>
</dbReference>
<reference evidence="2 3" key="1">
    <citation type="submission" date="2019-04" db="EMBL/GenBank/DDBJ databases">
        <authorList>
            <person name="Li Y."/>
            <person name="Wang J."/>
        </authorList>
    </citation>
    <scope>NUCLEOTIDE SEQUENCE [LARGE SCALE GENOMIC DNA]</scope>
    <source>
        <strain evidence="2 3">DSM 14668</strain>
    </source>
</reference>